<proteinExistence type="predicted"/>
<dbReference type="SUPFAM" id="SSF53448">
    <property type="entry name" value="Nucleotide-diphospho-sugar transferases"/>
    <property type="match status" value="1"/>
</dbReference>
<evidence type="ECO:0000259" key="1">
    <source>
        <dbReference type="Pfam" id="PF00535"/>
    </source>
</evidence>
<accession>D3S242</accession>
<dbReference type="InterPro" id="IPR001173">
    <property type="entry name" value="Glyco_trans_2-like"/>
</dbReference>
<keyword evidence="3" id="KW-1185">Reference proteome</keyword>
<dbReference type="OrthoDB" id="324632at2157"/>
<dbReference type="RefSeq" id="WP_012966867.1">
    <property type="nucleotide sequence ID" value="NC_013849.1"/>
</dbReference>
<dbReference type="CAZy" id="GT2">
    <property type="family name" value="Glycosyltransferase Family 2"/>
</dbReference>
<evidence type="ECO:0000313" key="3">
    <source>
        <dbReference type="Proteomes" id="UP000002613"/>
    </source>
</evidence>
<organism evidence="2 3">
    <name type="scientific">Ferroglobus placidus (strain DSM 10642 / AEDII12DO)</name>
    <dbReference type="NCBI Taxonomy" id="589924"/>
    <lineage>
        <taxon>Archaea</taxon>
        <taxon>Methanobacteriati</taxon>
        <taxon>Methanobacteriota</taxon>
        <taxon>Archaeoglobi</taxon>
        <taxon>Archaeoglobales</taxon>
        <taxon>Archaeoglobaceae</taxon>
        <taxon>Ferroglobus</taxon>
    </lineage>
</organism>
<dbReference type="EMBL" id="CP001899">
    <property type="protein sequence ID" value="ADC66533.1"/>
    <property type="molecule type" value="Genomic_DNA"/>
</dbReference>
<dbReference type="HOGENOM" id="CLU_025996_19_2_2"/>
<evidence type="ECO:0000313" key="2">
    <source>
        <dbReference type="EMBL" id="ADC66533.1"/>
    </source>
</evidence>
<dbReference type="AlphaFoldDB" id="D3S242"/>
<reference evidence="3" key="1">
    <citation type="submission" date="2010-02" db="EMBL/GenBank/DDBJ databases">
        <title>Complete sequence of Ferroglobus placidus DSM 10642.</title>
        <authorList>
            <consortium name="US DOE Joint Genome Institute"/>
            <person name="Lucas S."/>
            <person name="Copeland A."/>
            <person name="Lapidus A."/>
            <person name="Cheng J.-F."/>
            <person name="Bruce D."/>
            <person name="Goodwin L."/>
            <person name="Pitluck S."/>
            <person name="Saunders E."/>
            <person name="Brettin T."/>
            <person name="Detter J.C."/>
            <person name="Han C."/>
            <person name="Tapia R."/>
            <person name="Larimer F."/>
            <person name="Land M."/>
            <person name="Hauser L."/>
            <person name="Kyrpides N."/>
            <person name="Ivanova N."/>
            <person name="Holmes D."/>
            <person name="Lovley D."/>
            <person name="Kyrpides N."/>
            <person name="Anderson I.J."/>
            <person name="Woyke T."/>
        </authorList>
    </citation>
    <scope>NUCLEOTIDE SEQUENCE [LARGE SCALE GENOMIC DNA]</scope>
    <source>
        <strain evidence="3">DSM 10642 / AEDII12DO</strain>
    </source>
</reference>
<dbReference type="PaxDb" id="589924-Ferp_2425"/>
<dbReference type="Gene3D" id="3.90.550.10">
    <property type="entry name" value="Spore Coat Polysaccharide Biosynthesis Protein SpsA, Chain A"/>
    <property type="match status" value="1"/>
</dbReference>
<feature type="domain" description="Glycosyltransferase 2-like" evidence="1">
    <location>
        <begin position="4"/>
        <end position="166"/>
    </location>
</feature>
<dbReference type="InterPro" id="IPR050834">
    <property type="entry name" value="Glycosyltransf_2"/>
</dbReference>
<sequence length="298" mass="34041">MRVSVVISTYTKERLEDVKRCVESLKSQTREPDEIILVLDPVDELVSFYESRIGEGIRIVKSNGFGLSNARNKGIEVSKGDIIAFVDDDAWADKRWLENLLRNFEDEKVWIAGGKIVPVFDKKRPRWLAEELDWIVGCTYKGMPESRAEVRNPIGANMAFRRVVFEVAGKFKAEVGRYGKKLLGSEETELCLRLKKLKPEAKIIYDPSAVVYHRVPESRAKLSYALRRAYYEGFSKAILSREHELSTEKRYLNFVLKSALQRIARGELTESLGILIAVTFVALGRVRGYLHVNLLSRV</sequence>
<dbReference type="InterPro" id="IPR029044">
    <property type="entry name" value="Nucleotide-diphossugar_trans"/>
</dbReference>
<name>D3S242_FERPA</name>
<protein>
    <submittedName>
        <fullName evidence="2">Glycosyl transferase family 2</fullName>
    </submittedName>
</protein>
<keyword evidence="2" id="KW-0808">Transferase</keyword>
<dbReference type="GeneID" id="8779966"/>
<dbReference type="Pfam" id="PF00535">
    <property type="entry name" value="Glycos_transf_2"/>
    <property type="match status" value="1"/>
</dbReference>
<reference evidence="2 3" key="2">
    <citation type="journal article" date="2011" name="Stand. Genomic Sci.">
        <title>Complete genome sequence of Ferroglobus placidus AEDII12DO.</title>
        <authorList>
            <person name="Anderson I."/>
            <person name="Risso C."/>
            <person name="Holmes D."/>
            <person name="Lucas S."/>
            <person name="Copeland A."/>
            <person name="Lapidus A."/>
            <person name="Cheng J.F."/>
            <person name="Bruce D."/>
            <person name="Goodwin L."/>
            <person name="Pitluck S."/>
            <person name="Saunders E."/>
            <person name="Brettin T."/>
            <person name="Detter J.C."/>
            <person name="Han C."/>
            <person name="Tapia R."/>
            <person name="Larimer F."/>
            <person name="Land M."/>
            <person name="Hauser L."/>
            <person name="Woyke T."/>
            <person name="Lovley D."/>
            <person name="Kyrpides N."/>
            <person name="Ivanova N."/>
        </authorList>
    </citation>
    <scope>NUCLEOTIDE SEQUENCE [LARGE SCALE GENOMIC DNA]</scope>
    <source>
        <strain evidence="3">DSM 10642 / AEDII12DO</strain>
    </source>
</reference>
<dbReference type="Proteomes" id="UP000002613">
    <property type="component" value="Chromosome"/>
</dbReference>
<dbReference type="eggNOG" id="arCOG01387">
    <property type="taxonomic scope" value="Archaea"/>
</dbReference>
<dbReference type="KEGG" id="fpl:Ferp_2425"/>
<dbReference type="PANTHER" id="PTHR43685:SF2">
    <property type="entry name" value="GLYCOSYLTRANSFERASE 2-LIKE DOMAIN-CONTAINING PROTEIN"/>
    <property type="match status" value="1"/>
</dbReference>
<dbReference type="PANTHER" id="PTHR43685">
    <property type="entry name" value="GLYCOSYLTRANSFERASE"/>
    <property type="match status" value="1"/>
</dbReference>
<gene>
    <name evidence="2" type="ordered locus">Ferp_2425</name>
</gene>
<dbReference type="GO" id="GO:0016740">
    <property type="term" value="F:transferase activity"/>
    <property type="evidence" value="ECO:0007669"/>
    <property type="project" value="UniProtKB-KW"/>
</dbReference>